<keyword evidence="2 3" id="KW-0040">ANK repeat</keyword>
<evidence type="ECO:0000313" key="6">
    <source>
        <dbReference type="Proteomes" id="UP001314263"/>
    </source>
</evidence>
<dbReference type="SMART" id="SM00248">
    <property type="entry name" value="ANK"/>
    <property type="match status" value="2"/>
</dbReference>
<keyword evidence="1" id="KW-0677">Repeat</keyword>
<dbReference type="AlphaFoldDB" id="A0AAV1HSW2"/>
<dbReference type="InterPro" id="IPR002110">
    <property type="entry name" value="Ankyrin_rpt"/>
</dbReference>
<dbReference type="Pfam" id="PF12796">
    <property type="entry name" value="Ank_2"/>
    <property type="match status" value="1"/>
</dbReference>
<dbReference type="PROSITE" id="PS50088">
    <property type="entry name" value="ANK_REPEAT"/>
    <property type="match status" value="2"/>
</dbReference>
<dbReference type="GO" id="GO:0085020">
    <property type="term" value="P:protein K6-linked ubiquitination"/>
    <property type="evidence" value="ECO:0007669"/>
    <property type="project" value="TreeGrafter"/>
</dbReference>
<proteinExistence type="predicted"/>
<comment type="caution">
    <text evidence="5">The sequence shown here is derived from an EMBL/GenBank/DDBJ whole genome shotgun (WGS) entry which is preliminary data.</text>
</comment>
<evidence type="ECO:0000313" key="5">
    <source>
        <dbReference type="EMBL" id="CAK0739253.1"/>
    </source>
</evidence>
<sequence length="185" mass="19841">MESSSHVRPAEADGDKVSQQPEGLDNDLIELLIDGARYNDAEDVMRALSGQVDVNASDEAGRTALHMAAANGHSDVIKILLDAGAEAGTKNREGNTPLHYACLNGHVAIVRQLMMDGASASELNSYSRTPVDEALGRPFQDAIVTAVNSFYKQPLVEVEQVEAEDQEEEGEGTGEAMDEDLSEKI</sequence>
<feature type="repeat" description="ANK" evidence="3">
    <location>
        <begin position="60"/>
        <end position="92"/>
    </location>
</feature>
<dbReference type="GO" id="GO:0004842">
    <property type="term" value="F:ubiquitin-protein transferase activity"/>
    <property type="evidence" value="ECO:0007669"/>
    <property type="project" value="TreeGrafter"/>
</dbReference>
<feature type="region of interest" description="Disordered" evidence="4">
    <location>
        <begin position="1"/>
        <end position="23"/>
    </location>
</feature>
<name>A0AAV1HSW2_9CHLO</name>
<dbReference type="PANTHER" id="PTHR24171:SF8">
    <property type="entry name" value="BRCA1-ASSOCIATED RING DOMAIN PROTEIN 1"/>
    <property type="match status" value="1"/>
</dbReference>
<evidence type="ECO:0000256" key="4">
    <source>
        <dbReference type="SAM" id="MobiDB-lite"/>
    </source>
</evidence>
<protein>
    <submittedName>
        <fullName evidence="5">Uncharacterized protein</fullName>
    </submittedName>
</protein>
<dbReference type="PRINTS" id="PR01415">
    <property type="entry name" value="ANKYRIN"/>
</dbReference>
<keyword evidence="6" id="KW-1185">Reference proteome</keyword>
<evidence type="ECO:0000256" key="1">
    <source>
        <dbReference type="ARBA" id="ARBA00022737"/>
    </source>
</evidence>
<organism evidence="5 6">
    <name type="scientific">Coccomyxa viridis</name>
    <dbReference type="NCBI Taxonomy" id="1274662"/>
    <lineage>
        <taxon>Eukaryota</taxon>
        <taxon>Viridiplantae</taxon>
        <taxon>Chlorophyta</taxon>
        <taxon>core chlorophytes</taxon>
        <taxon>Trebouxiophyceae</taxon>
        <taxon>Trebouxiophyceae incertae sedis</taxon>
        <taxon>Coccomyxaceae</taxon>
        <taxon>Coccomyxa</taxon>
    </lineage>
</organism>
<dbReference type="SUPFAM" id="SSF48403">
    <property type="entry name" value="Ankyrin repeat"/>
    <property type="match status" value="1"/>
</dbReference>
<dbReference type="Gene3D" id="1.25.40.20">
    <property type="entry name" value="Ankyrin repeat-containing domain"/>
    <property type="match status" value="2"/>
</dbReference>
<dbReference type="Proteomes" id="UP001314263">
    <property type="component" value="Unassembled WGS sequence"/>
</dbReference>
<dbReference type="InterPro" id="IPR036770">
    <property type="entry name" value="Ankyrin_rpt-contain_sf"/>
</dbReference>
<accession>A0AAV1HSW2</accession>
<evidence type="ECO:0000256" key="3">
    <source>
        <dbReference type="PROSITE-ProRule" id="PRU00023"/>
    </source>
</evidence>
<dbReference type="PANTHER" id="PTHR24171">
    <property type="entry name" value="ANKYRIN REPEAT DOMAIN-CONTAINING PROTEIN 39-RELATED"/>
    <property type="match status" value="1"/>
</dbReference>
<feature type="repeat" description="ANK" evidence="3">
    <location>
        <begin position="93"/>
        <end position="125"/>
    </location>
</feature>
<dbReference type="PROSITE" id="PS50297">
    <property type="entry name" value="ANK_REP_REGION"/>
    <property type="match status" value="2"/>
</dbReference>
<feature type="region of interest" description="Disordered" evidence="4">
    <location>
        <begin position="160"/>
        <end position="185"/>
    </location>
</feature>
<evidence type="ECO:0000256" key="2">
    <source>
        <dbReference type="ARBA" id="ARBA00023043"/>
    </source>
</evidence>
<dbReference type="EMBL" id="CAUYUE010000002">
    <property type="protein sequence ID" value="CAK0739253.1"/>
    <property type="molecule type" value="Genomic_DNA"/>
</dbReference>
<gene>
    <name evidence="5" type="ORF">CVIRNUC_001150</name>
</gene>
<reference evidence="5 6" key="1">
    <citation type="submission" date="2023-10" db="EMBL/GenBank/DDBJ databases">
        <authorList>
            <person name="Maclean D."/>
            <person name="Macfadyen A."/>
        </authorList>
    </citation>
    <scope>NUCLEOTIDE SEQUENCE [LARGE SCALE GENOMIC DNA]</scope>
</reference>